<keyword evidence="3" id="KW-1185">Reference proteome</keyword>
<name>A0ABV2AJA4_9EUKA</name>
<protein>
    <submittedName>
        <fullName evidence="2">Uncharacterized protein</fullName>
    </submittedName>
</protein>
<organism evidence="2 3">
    <name type="scientific">Bonamia ostreae</name>
    <dbReference type="NCBI Taxonomy" id="126728"/>
    <lineage>
        <taxon>Eukaryota</taxon>
        <taxon>Sar</taxon>
        <taxon>Rhizaria</taxon>
        <taxon>Endomyxa</taxon>
        <taxon>Ascetosporea</taxon>
        <taxon>Haplosporida</taxon>
        <taxon>Bonamia</taxon>
    </lineage>
</organism>
<comment type="caution">
    <text evidence="2">The sequence shown here is derived from an EMBL/GenBank/DDBJ whole genome shotgun (WGS) entry which is preliminary data.</text>
</comment>
<gene>
    <name evidence="2" type="ORF">MHBO_001539</name>
</gene>
<keyword evidence="1" id="KW-0812">Transmembrane</keyword>
<evidence type="ECO:0000256" key="1">
    <source>
        <dbReference type="SAM" id="Phobius"/>
    </source>
</evidence>
<keyword evidence="1" id="KW-0472">Membrane</keyword>
<accession>A0ABV2AJA4</accession>
<sequence>MEEAVDEKLIMIFATATDDYHYALINRRKYLACAFQRTPYLTKTILAALGNSFGAERITERDKNYMMSDVDSYKPIFISEGTRNLINDVLNDIRNGKKIALFIQFLRETKDIVIKSKYFIPFVTSATIVVVYTILAIIVQFVRSK</sequence>
<dbReference type="Proteomes" id="UP001439008">
    <property type="component" value="Unassembled WGS sequence"/>
</dbReference>
<dbReference type="EMBL" id="JBDODL010000392">
    <property type="protein sequence ID" value="MES1919765.1"/>
    <property type="molecule type" value="Genomic_DNA"/>
</dbReference>
<evidence type="ECO:0000313" key="2">
    <source>
        <dbReference type="EMBL" id="MES1919765.1"/>
    </source>
</evidence>
<feature type="transmembrane region" description="Helical" evidence="1">
    <location>
        <begin position="118"/>
        <end position="142"/>
    </location>
</feature>
<reference evidence="2 3" key="1">
    <citation type="journal article" date="2024" name="BMC Biol.">
        <title>Comparative genomics of Ascetosporea gives new insight into the evolutionary basis for animal parasitism in Rhizaria.</title>
        <authorList>
            <person name="Hiltunen Thoren M."/>
            <person name="Onut-Brannstrom I."/>
            <person name="Alfjorden A."/>
            <person name="Peckova H."/>
            <person name="Swords F."/>
            <person name="Hooper C."/>
            <person name="Holzer A.S."/>
            <person name="Bass D."/>
            <person name="Burki F."/>
        </authorList>
    </citation>
    <scope>NUCLEOTIDE SEQUENCE [LARGE SCALE GENOMIC DNA]</scope>
    <source>
        <strain evidence="2">20-A016</strain>
    </source>
</reference>
<keyword evidence="1" id="KW-1133">Transmembrane helix</keyword>
<proteinExistence type="predicted"/>
<evidence type="ECO:0000313" key="3">
    <source>
        <dbReference type="Proteomes" id="UP001439008"/>
    </source>
</evidence>